<evidence type="ECO:0000256" key="4">
    <source>
        <dbReference type="ARBA" id="ARBA00022840"/>
    </source>
</evidence>
<dbReference type="EC" id="2.4.2.52" evidence="5"/>
<evidence type="ECO:0000256" key="5">
    <source>
        <dbReference type="HAMAP-Rule" id="MF_00397"/>
    </source>
</evidence>
<dbReference type="Proteomes" id="UP000214666">
    <property type="component" value="Chromosome"/>
</dbReference>
<protein>
    <recommendedName>
        <fullName evidence="5">Probable 2-(5''-triphosphoribosyl)-3'-dephosphocoenzyme-A synthase</fullName>
        <shortName evidence="5">2-(5''-triphosphoribosyl)-3'-dephospho-CoA synthase</shortName>
        <ecNumber evidence="5">2.4.2.52</ecNumber>
    </recommendedName>
</protein>
<evidence type="ECO:0000313" key="6">
    <source>
        <dbReference type="EMBL" id="ASR46338.1"/>
    </source>
</evidence>
<keyword evidence="7" id="KW-1185">Reference proteome</keyword>
<dbReference type="AlphaFoldDB" id="A0A222WK41"/>
<dbReference type="GO" id="GO:0005524">
    <property type="term" value="F:ATP binding"/>
    <property type="evidence" value="ECO:0007669"/>
    <property type="project" value="UniProtKB-KW"/>
</dbReference>
<reference evidence="6 7" key="1">
    <citation type="submission" date="2017-03" db="EMBL/GenBank/DDBJ databases">
        <title>Complete genome sequence of Paenibacillus Kribbensis producing bioflocculants.</title>
        <authorList>
            <person name="Lee H.-G."/>
            <person name="Oh H.-M."/>
        </authorList>
    </citation>
    <scope>NUCLEOTIDE SEQUENCE [LARGE SCALE GENOMIC DNA]</scope>
    <source>
        <strain evidence="6 7">AM49</strain>
    </source>
</reference>
<dbReference type="NCBIfam" id="TIGR03125">
    <property type="entry name" value="citrate_citG"/>
    <property type="match status" value="1"/>
</dbReference>
<sequence>MIATSLLSDSLGQQAVLALLTEVSASPKPGLVDRFNRGAHNDMDFFTFMSSAVALSSYFERCTKAGASFHGEDLRILFANLRPLGQEAEQAMFAATGGVNTHKGLIFSLGIICAAAAYCCTTRAVAGRLDEQIICETIAQMTKGLCASELASLKKSTGLTVGERLYREWGMTGIRGEVEAGFPTVRAYALPVYRELKSSQRYHVNDICVQTLLQLMVVNEDTNVVGRHDREMLAYVQQYAKQVLEAGGILSERGVAMIHQMNDDFVQKNVSPGGSADLLAVTIMLENLYLAPPAI</sequence>
<dbReference type="Pfam" id="PF01874">
    <property type="entry name" value="CitG"/>
    <property type="match status" value="1"/>
</dbReference>
<dbReference type="EMBL" id="CP020028">
    <property type="protein sequence ID" value="ASR46338.1"/>
    <property type="molecule type" value="Genomic_DNA"/>
</dbReference>
<evidence type="ECO:0000256" key="2">
    <source>
        <dbReference type="ARBA" id="ARBA00022679"/>
    </source>
</evidence>
<keyword evidence="4 5" id="KW-0067">ATP-binding</keyword>
<comment type="similarity">
    <text evidence="5">Belongs to the CitG/MdcB family.</text>
</comment>
<dbReference type="OrthoDB" id="114886at2"/>
<dbReference type="GO" id="GO:0046917">
    <property type="term" value="F:triphosphoribosyl-dephospho-CoA synthase activity"/>
    <property type="evidence" value="ECO:0007669"/>
    <property type="project" value="UniProtKB-UniRule"/>
</dbReference>
<comment type="catalytic activity">
    <reaction evidence="1 5">
        <text>3'-dephospho-CoA + ATP = 2'-(5''-triphospho-alpha-D-ribosyl)-3'-dephospho-CoA + adenine</text>
        <dbReference type="Rhea" id="RHEA:15117"/>
        <dbReference type="ChEBI" id="CHEBI:16708"/>
        <dbReference type="ChEBI" id="CHEBI:30616"/>
        <dbReference type="ChEBI" id="CHEBI:57328"/>
        <dbReference type="ChEBI" id="CHEBI:61378"/>
        <dbReference type="EC" id="2.4.2.52"/>
    </reaction>
</comment>
<dbReference type="PANTHER" id="PTHR30201:SF2">
    <property type="entry name" value="2-(5''-TRIPHOSPHORIBOSYL)-3'-DEPHOSPHOCOENZYME-A SYNTHASE"/>
    <property type="match status" value="1"/>
</dbReference>
<dbReference type="InterPro" id="IPR017551">
    <property type="entry name" value="TriPribosyl-deP-CoA_syn_CitG"/>
</dbReference>
<organism evidence="6 7">
    <name type="scientific">Paenibacillus kribbensis</name>
    <dbReference type="NCBI Taxonomy" id="172713"/>
    <lineage>
        <taxon>Bacteria</taxon>
        <taxon>Bacillati</taxon>
        <taxon>Bacillota</taxon>
        <taxon>Bacilli</taxon>
        <taxon>Bacillales</taxon>
        <taxon>Paenibacillaceae</taxon>
        <taxon>Paenibacillus</taxon>
    </lineage>
</organism>
<dbReference type="KEGG" id="pkb:B4V02_06420"/>
<dbReference type="GO" id="GO:0051191">
    <property type="term" value="P:prosthetic group biosynthetic process"/>
    <property type="evidence" value="ECO:0007669"/>
    <property type="project" value="TreeGrafter"/>
</dbReference>
<proteinExistence type="inferred from homology"/>
<dbReference type="HAMAP" id="MF_00397">
    <property type="entry name" value="CitG"/>
    <property type="match status" value="1"/>
</dbReference>
<evidence type="ECO:0000256" key="3">
    <source>
        <dbReference type="ARBA" id="ARBA00022741"/>
    </source>
</evidence>
<dbReference type="RefSeq" id="WP_094154156.1">
    <property type="nucleotide sequence ID" value="NZ_CP020028.1"/>
</dbReference>
<dbReference type="PANTHER" id="PTHR30201">
    <property type="entry name" value="TRIPHOSPHORIBOSYL-DEPHOSPHO-COA SYNTHASE"/>
    <property type="match status" value="1"/>
</dbReference>
<dbReference type="InterPro" id="IPR002736">
    <property type="entry name" value="CitG"/>
</dbReference>
<evidence type="ECO:0000313" key="7">
    <source>
        <dbReference type="Proteomes" id="UP000214666"/>
    </source>
</evidence>
<evidence type="ECO:0000256" key="1">
    <source>
        <dbReference type="ARBA" id="ARBA00001210"/>
    </source>
</evidence>
<gene>
    <name evidence="5" type="primary">citG</name>
    <name evidence="6" type="ORF">B4V02_06420</name>
</gene>
<name>A0A222WK41_9BACL</name>
<dbReference type="STRING" id="172713.GCA_001705305_02325"/>
<dbReference type="Gene3D" id="1.10.4200.10">
    <property type="entry name" value="Triphosphoribosyl-dephospho-CoA protein"/>
    <property type="match status" value="1"/>
</dbReference>
<accession>A0A222WK41</accession>
<keyword evidence="3 5" id="KW-0547">Nucleotide-binding</keyword>
<keyword evidence="2 5" id="KW-0808">Transferase</keyword>